<feature type="domain" description="UspA" evidence="1">
    <location>
        <begin position="11"/>
        <end position="56"/>
    </location>
</feature>
<proteinExistence type="predicted"/>
<dbReference type="InterPro" id="IPR006015">
    <property type="entry name" value="Universal_stress_UspA"/>
</dbReference>
<dbReference type="CDD" id="cd23659">
    <property type="entry name" value="USP_At3g01520-like"/>
    <property type="match status" value="1"/>
</dbReference>
<dbReference type="Gene3D" id="3.40.50.620">
    <property type="entry name" value="HUPs"/>
    <property type="match status" value="1"/>
</dbReference>
<dbReference type="SUPFAM" id="SSF52402">
    <property type="entry name" value="Adenine nucleotide alpha hydrolases-like"/>
    <property type="match status" value="1"/>
</dbReference>
<dbReference type="AlphaFoldDB" id="A0A913XD04"/>
<feature type="domain" description="UspA" evidence="1">
    <location>
        <begin position="103"/>
        <end position="191"/>
    </location>
</feature>
<keyword evidence="3" id="KW-1185">Reference proteome</keyword>
<evidence type="ECO:0000313" key="2">
    <source>
        <dbReference type="EnsemblMetazoa" id="XP_020902603.1"/>
    </source>
</evidence>
<dbReference type="KEGG" id="epa:110241105"/>
<name>A0A913XD04_EXADI</name>
<dbReference type="OrthoDB" id="843225at2759"/>
<protein>
    <recommendedName>
        <fullName evidence="1">UspA domain-containing protein</fullName>
    </recommendedName>
</protein>
<sequence length="196" mass="22137">MAEAETEKAKRTVLIPVDGSENASEAFEFYLKQVIQRGDRVVVLHAFELPPLPYSSGPCHCILNNVPQQEEGINDNVVFAYYEEWSQMVKETRQAHEVMLRSYEDQLKQVNGEEPGKEPDEKCKKDKKIHYEIIMVVGKPAGEVICQVAKDENVDLIIMGTRGQGVVRRTFMGSVSDYVVHHAHIPVGVIPRQCQS</sequence>
<dbReference type="PANTHER" id="PTHR46989">
    <property type="entry name" value="USP DOMAIN-CONTAINING PROTEIN"/>
    <property type="match status" value="1"/>
</dbReference>
<dbReference type="PRINTS" id="PR01438">
    <property type="entry name" value="UNVRSLSTRESS"/>
</dbReference>
<dbReference type="OMA" id="ECTARKI"/>
<dbReference type="EnsemblMetazoa" id="XM_021046944.2">
    <property type="protein sequence ID" value="XP_020902603.1"/>
    <property type="gene ID" value="LOC110241105"/>
</dbReference>
<dbReference type="RefSeq" id="XP_020902603.1">
    <property type="nucleotide sequence ID" value="XM_021046944.2"/>
</dbReference>
<dbReference type="Pfam" id="PF00582">
    <property type="entry name" value="Usp"/>
    <property type="match status" value="2"/>
</dbReference>
<organism evidence="2 3">
    <name type="scientific">Exaiptasia diaphana</name>
    <name type="common">Tropical sea anemone</name>
    <name type="synonym">Aiptasia pulchella</name>
    <dbReference type="NCBI Taxonomy" id="2652724"/>
    <lineage>
        <taxon>Eukaryota</taxon>
        <taxon>Metazoa</taxon>
        <taxon>Cnidaria</taxon>
        <taxon>Anthozoa</taxon>
        <taxon>Hexacorallia</taxon>
        <taxon>Actiniaria</taxon>
        <taxon>Aiptasiidae</taxon>
        <taxon>Exaiptasia</taxon>
    </lineage>
</organism>
<accession>A0A913XD04</accession>
<reference evidence="2" key="1">
    <citation type="submission" date="2022-11" db="UniProtKB">
        <authorList>
            <consortium name="EnsemblMetazoa"/>
        </authorList>
    </citation>
    <scope>IDENTIFICATION</scope>
</reference>
<dbReference type="PANTHER" id="PTHR46989:SF3">
    <property type="entry name" value="USPA DOMAIN-CONTAINING PROTEIN"/>
    <property type="match status" value="1"/>
</dbReference>
<dbReference type="InterPro" id="IPR014729">
    <property type="entry name" value="Rossmann-like_a/b/a_fold"/>
</dbReference>
<dbReference type="GeneID" id="110241105"/>
<dbReference type="InterPro" id="IPR006016">
    <property type="entry name" value="UspA"/>
</dbReference>
<dbReference type="Proteomes" id="UP000887567">
    <property type="component" value="Unplaced"/>
</dbReference>
<evidence type="ECO:0000259" key="1">
    <source>
        <dbReference type="Pfam" id="PF00582"/>
    </source>
</evidence>
<evidence type="ECO:0000313" key="3">
    <source>
        <dbReference type="Proteomes" id="UP000887567"/>
    </source>
</evidence>